<sequence length="184" mass="20703">MSQEDHWNLPSKVHGPQWNGFLMSRLNPSSPSHRCWAKCTYCQLIFNEALPQRLFMHVKDNCSKIPPHQKSRYIQGVLQMIGTTTSDSEYVSLAGSSTGTTTSRSTSVSTPGQQPSSASVMIAQLKSMSCSSKHSLYQTYHSNFLITNTFKNINVPWSDHPTSYLPRTQSARTYSLCFMPSMKK</sequence>
<reference evidence="2" key="1">
    <citation type="submission" date="2021-03" db="EMBL/GenBank/DDBJ databases">
        <title>Draft genome sequence of rust myrtle Austropuccinia psidii MF-1, a brazilian biotype.</title>
        <authorList>
            <person name="Quecine M.C."/>
            <person name="Pachon D.M.R."/>
            <person name="Bonatelli M.L."/>
            <person name="Correr F.H."/>
            <person name="Franceschini L.M."/>
            <person name="Leite T.F."/>
            <person name="Margarido G.R.A."/>
            <person name="Almeida C.A."/>
            <person name="Ferrarezi J.A."/>
            <person name="Labate C.A."/>
        </authorList>
    </citation>
    <scope>NUCLEOTIDE SEQUENCE</scope>
    <source>
        <strain evidence="2">MF-1</strain>
    </source>
</reference>
<feature type="region of interest" description="Disordered" evidence="1">
    <location>
        <begin position="93"/>
        <end position="115"/>
    </location>
</feature>
<proteinExistence type="predicted"/>
<evidence type="ECO:0000313" key="2">
    <source>
        <dbReference type="EMBL" id="MBW0533406.1"/>
    </source>
</evidence>
<evidence type="ECO:0000313" key="3">
    <source>
        <dbReference type="Proteomes" id="UP000765509"/>
    </source>
</evidence>
<feature type="compositionally biased region" description="Low complexity" evidence="1">
    <location>
        <begin position="96"/>
        <end position="110"/>
    </location>
</feature>
<dbReference type="AlphaFoldDB" id="A0A9Q3FAH7"/>
<dbReference type="EMBL" id="AVOT02038514">
    <property type="protein sequence ID" value="MBW0533406.1"/>
    <property type="molecule type" value="Genomic_DNA"/>
</dbReference>
<gene>
    <name evidence="2" type="ORF">O181_073121</name>
</gene>
<dbReference type="Proteomes" id="UP000765509">
    <property type="component" value="Unassembled WGS sequence"/>
</dbReference>
<protein>
    <recommendedName>
        <fullName evidence="4">BED-type domain-containing protein</fullName>
    </recommendedName>
</protein>
<evidence type="ECO:0008006" key="4">
    <source>
        <dbReference type="Google" id="ProtNLM"/>
    </source>
</evidence>
<evidence type="ECO:0000256" key="1">
    <source>
        <dbReference type="SAM" id="MobiDB-lite"/>
    </source>
</evidence>
<keyword evidence="3" id="KW-1185">Reference proteome</keyword>
<organism evidence="2 3">
    <name type="scientific">Austropuccinia psidii MF-1</name>
    <dbReference type="NCBI Taxonomy" id="1389203"/>
    <lineage>
        <taxon>Eukaryota</taxon>
        <taxon>Fungi</taxon>
        <taxon>Dikarya</taxon>
        <taxon>Basidiomycota</taxon>
        <taxon>Pucciniomycotina</taxon>
        <taxon>Pucciniomycetes</taxon>
        <taxon>Pucciniales</taxon>
        <taxon>Sphaerophragmiaceae</taxon>
        <taxon>Austropuccinia</taxon>
    </lineage>
</organism>
<name>A0A9Q3FAH7_9BASI</name>
<accession>A0A9Q3FAH7</accession>
<comment type="caution">
    <text evidence="2">The sequence shown here is derived from an EMBL/GenBank/DDBJ whole genome shotgun (WGS) entry which is preliminary data.</text>
</comment>